<name>W6YG84_COCC2</name>
<dbReference type="HOGENOM" id="CLU_2885439_0_0_1"/>
<dbReference type="GeneID" id="19151462"/>
<feature type="region of interest" description="Disordered" evidence="1">
    <location>
        <begin position="36"/>
        <end position="63"/>
    </location>
</feature>
<reference evidence="2 3" key="1">
    <citation type="journal article" date="2013" name="PLoS Genet.">
        <title>Comparative genome structure, secondary metabolite, and effector coding capacity across Cochliobolus pathogens.</title>
        <authorList>
            <person name="Condon B.J."/>
            <person name="Leng Y."/>
            <person name="Wu D."/>
            <person name="Bushley K.E."/>
            <person name="Ohm R.A."/>
            <person name="Otillar R."/>
            <person name="Martin J."/>
            <person name="Schackwitz W."/>
            <person name="Grimwood J."/>
            <person name="MohdZainudin N."/>
            <person name="Xue C."/>
            <person name="Wang R."/>
            <person name="Manning V.A."/>
            <person name="Dhillon B."/>
            <person name="Tu Z.J."/>
            <person name="Steffenson B.J."/>
            <person name="Salamov A."/>
            <person name="Sun H."/>
            <person name="Lowry S."/>
            <person name="LaButti K."/>
            <person name="Han J."/>
            <person name="Copeland A."/>
            <person name="Lindquist E."/>
            <person name="Barry K."/>
            <person name="Schmutz J."/>
            <person name="Baker S.E."/>
            <person name="Ciuffetti L.M."/>
            <person name="Grigoriev I.V."/>
            <person name="Zhong S."/>
            <person name="Turgeon B.G."/>
        </authorList>
    </citation>
    <scope>NUCLEOTIDE SEQUENCE [LARGE SCALE GENOMIC DNA]</scope>
    <source>
        <strain evidence="2 3">26-R-13</strain>
    </source>
</reference>
<sequence length="63" mass="7009">MRTMYLRILFSVFHFHILSLGNAFWTGFRNLARKQRGKSGGQRGYGESLGTAGSALKPTLDSC</sequence>
<dbReference type="KEGG" id="bze:COCCADRAFT_82941"/>
<evidence type="ECO:0000313" key="2">
    <source>
        <dbReference type="EMBL" id="EUC38507.1"/>
    </source>
</evidence>
<dbReference type="EMBL" id="KI964542">
    <property type="protein sequence ID" value="EUC38507.1"/>
    <property type="molecule type" value="Genomic_DNA"/>
</dbReference>
<protein>
    <submittedName>
        <fullName evidence="2">Uncharacterized protein</fullName>
    </submittedName>
</protein>
<proteinExistence type="predicted"/>
<dbReference type="Proteomes" id="UP000053841">
    <property type="component" value="Unassembled WGS sequence"/>
</dbReference>
<dbReference type="AlphaFoldDB" id="W6YG84"/>
<evidence type="ECO:0000256" key="1">
    <source>
        <dbReference type="SAM" id="MobiDB-lite"/>
    </source>
</evidence>
<evidence type="ECO:0000313" key="3">
    <source>
        <dbReference type="Proteomes" id="UP000053841"/>
    </source>
</evidence>
<keyword evidence="3" id="KW-1185">Reference proteome</keyword>
<organism evidence="2 3">
    <name type="scientific">Cochliobolus carbonum (strain 26-R-13)</name>
    <name type="common">Maize leaf spot fungus</name>
    <name type="synonym">Bipolaris zeicola</name>
    <dbReference type="NCBI Taxonomy" id="930089"/>
    <lineage>
        <taxon>Eukaryota</taxon>
        <taxon>Fungi</taxon>
        <taxon>Dikarya</taxon>
        <taxon>Ascomycota</taxon>
        <taxon>Pezizomycotina</taxon>
        <taxon>Dothideomycetes</taxon>
        <taxon>Pleosporomycetidae</taxon>
        <taxon>Pleosporales</taxon>
        <taxon>Pleosporineae</taxon>
        <taxon>Pleosporaceae</taxon>
        <taxon>Bipolaris</taxon>
    </lineage>
</organism>
<gene>
    <name evidence="2" type="ORF">COCCADRAFT_82941</name>
</gene>
<dbReference type="RefSeq" id="XP_007707246.1">
    <property type="nucleotide sequence ID" value="XM_007709056.1"/>
</dbReference>
<accession>W6YG84</accession>
<dbReference type="OrthoDB" id="3692680at2759"/>